<dbReference type="Proteomes" id="UP000187891">
    <property type="component" value="Unassembled WGS sequence"/>
</dbReference>
<feature type="domain" description="AB hydrolase-1" evidence="2">
    <location>
        <begin position="55"/>
        <end position="285"/>
    </location>
</feature>
<feature type="chain" id="PRO_5011983415" evidence="1">
    <location>
        <begin position="29"/>
        <end position="303"/>
    </location>
</feature>
<name>A0A1R3U2G4_9HYPH</name>
<evidence type="ECO:0000259" key="2">
    <source>
        <dbReference type="Pfam" id="PF00561"/>
    </source>
</evidence>
<keyword evidence="1" id="KW-0732">Signal</keyword>
<protein>
    <submittedName>
        <fullName evidence="3">Arylesterase</fullName>
        <ecNumber evidence="3">3.1.1.2</ecNumber>
    </submittedName>
</protein>
<evidence type="ECO:0000256" key="1">
    <source>
        <dbReference type="SAM" id="SignalP"/>
    </source>
</evidence>
<dbReference type="EMBL" id="FMUE01000015">
    <property type="protein sequence ID" value="SCX34249.1"/>
    <property type="molecule type" value="Genomic_DNA"/>
</dbReference>
<dbReference type="PANTHER" id="PTHR43798:SF33">
    <property type="entry name" value="HYDROLASE, PUTATIVE (AFU_ORTHOLOGUE AFUA_2G14860)-RELATED"/>
    <property type="match status" value="1"/>
</dbReference>
<dbReference type="PRINTS" id="PR00111">
    <property type="entry name" value="ABHYDROLASE"/>
</dbReference>
<dbReference type="STRING" id="1907666.DSM25559_4413"/>
<dbReference type="InterPro" id="IPR029058">
    <property type="entry name" value="AB_hydrolase_fold"/>
</dbReference>
<accession>A0A1R3U2G4</accession>
<dbReference type="Pfam" id="PF00561">
    <property type="entry name" value="Abhydrolase_1"/>
    <property type="match status" value="1"/>
</dbReference>
<dbReference type="Gene3D" id="3.40.50.1820">
    <property type="entry name" value="alpha/beta hydrolase"/>
    <property type="match status" value="1"/>
</dbReference>
<feature type="signal peptide" evidence="1">
    <location>
        <begin position="1"/>
        <end position="28"/>
    </location>
</feature>
<gene>
    <name evidence="3" type="ORF">DSM25559_4413</name>
</gene>
<dbReference type="GO" id="GO:0004064">
    <property type="term" value="F:arylesterase activity"/>
    <property type="evidence" value="ECO:0007669"/>
    <property type="project" value="UniProtKB-EC"/>
</dbReference>
<dbReference type="AlphaFoldDB" id="A0A1R3U2G4"/>
<reference evidence="4" key="1">
    <citation type="submission" date="2016-10" db="EMBL/GenBank/DDBJ databases">
        <authorList>
            <person name="Wibberg D."/>
        </authorList>
    </citation>
    <scope>NUCLEOTIDE SEQUENCE [LARGE SCALE GENOMIC DNA]</scope>
</reference>
<keyword evidence="3" id="KW-0378">Hydrolase</keyword>
<dbReference type="InterPro" id="IPR000073">
    <property type="entry name" value="AB_hydrolase_1"/>
</dbReference>
<organism evidence="3 4">
    <name type="scientific">Agrobacterium rosae</name>
    <dbReference type="NCBI Taxonomy" id="1972867"/>
    <lineage>
        <taxon>Bacteria</taxon>
        <taxon>Pseudomonadati</taxon>
        <taxon>Pseudomonadota</taxon>
        <taxon>Alphaproteobacteria</taxon>
        <taxon>Hyphomicrobiales</taxon>
        <taxon>Rhizobiaceae</taxon>
        <taxon>Rhizobium/Agrobacterium group</taxon>
        <taxon>Agrobacterium</taxon>
    </lineage>
</organism>
<evidence type="ECO:0000313" key="3">
    <source>
        <dbReference type="EMBL" id="SCX34249.1"/>
    </source>
</evidence>
<evidence type="ECO:0000313" key="4">
    <source>
        <dbReference type="Proteomes" id="UP000187891"/>
    </source>
</evidence>
<dbReference type="PANTHER" id="PTHR43798">
    <property type="entry name" value="MONOACYLGLYCEROL LIPASE"/>
    <property type="match status" value="1"/>
</dbReference>
<dbReference type="EC" id="3.1.1.2" evidence="3"/>
<dbReference type="InterPro" id="IPR050266">
    <property type="entry name" value="AB_hydrolase_sf"/>
</dbReference>
<proteinExistence type="predicted"/>
<sequence>MTIKLPRRAALGTLVSLLMIVLSSIASAAEKKYTVKSSDGVIIAVQETGNPDGQPIVFVHGLLGSHINWDKQTGSPELQKYRMITYDMRGHGLSGKPDDAKAYKDGRRWADDLATVLKASSAQKPVLVGWSLGGVVLSNYLAAYGDASIGGFVYVDGVIELTGALITSHPQVYEGLASDDLRTHLDTVRTFLALCFETQPSAATFERLLSNAAMASWVMTRSTPSMTVSVAEGLPKAKVPVLLLYGAKDKLVNTQPSIDRARELNPAIKTNIYADSGHAPFFEEAARFNRDLSGFTDSVHSKN</sequence>
<dbReference type="SUPFAM" id="SSF53474">
    <property type="entry name" value="alpha/beta-Hydrolases"/>
    <property type="match status" value="1"/>
</dbReference>
<dbReference type="GO" id="GO:0016020">
    <property type="term" value="C:membrane"/>
    <property type="evidence" value="ECO:0007669"/>
    <property type="project" value="TreeGrafter"/>
</dbReference>